<feature type="region of interest" description="Disordered" evidence="1">
    <location>
        <begin position="38"/>
        <end position="78"/>
    </location>
</feature>
<protein>
    <submittedName>
        <fullName evidence="2">Uncharacterized protein</fullName>
    </submittedName>
</protein>
<name>A0ABS4FTZ4_9BACL</name>
<reference evidence="2 3" key="1">
    <citation type="submission" date="2021-03" db="EMBL/GenBank/DDBJ databases">
        <title>Genomic Encyclopedia of Type Strains, Phase IV (KMG-IV): sequencing the most valuable type-strain genomes for metagenomic binning, comparative biology and taxonomic classification.</title>
        <authorList>
            <person name="Goeker M."/>
        </authorList>
    </citation>
    <scope>NUCLEOTIDE SEQUENCE [LARGE SCALE GENOMIC DNA]</scope>
    <source>
        <strain evidence="2 3">DSM 14349</strain>
    </source>
</reference>
<feature type="compositionally biased region" description="Polar residues" evidence="1">
    <location>
        <begin position="41"/>
        <end position="53"/>
    </location>
</feature>
<evidence type="ECO:0000313" key="3">
    <source>
        <dbReference type="Proteomes" id="UP001519272"/>
    </source>
</evidence>
<dbReference type="EMBL" id="JAGGKG010000012">
    <property type="protein sequence ID" value="MBP1906010.1"/>
    <property type="molecule type" value="Genomic_DNA"/>
</dbReference>
<organism evidence="2 3">
    <name type="scientific">Paenibacillus turicensis</name>
    <dbReference type="NCBI Taxonomy" id="160487"/>
    <lineage>
        <taxon>Bacteria</taxon>
        <taxon>Bacillati</taxon>
        <taxon>Bacillota</taxon>
        <taxon>Bacilli</taxon>
        <taxon>Bacillales</taxon>
        <taxon>Paenibacillaceae</taxon>
        <taxon>Paenibacillus</taxon>
    </lineage>
</organism>
<sequence length="78" mass="9273">MTKHILRFNYNYKGDGFHLDQQQHEPDKNLVNTVKRLEETPVNSHEAQQLQQARNDRRKQALHNSDGKYKENESGNFH</sequence>
<proteinExistence type="predicted"/>
<dbReference type="Proteomes" id="UP001519272">
    <property type="component" value="Unassembled WGS sequence"/>
</dbReference>
<gene>
    <name evidence="2" type="ORF">J2Z32_002659</name>
</gene>
<dbReference type="RefSeq" id="WP_425343001.1">
    <property type="nucleotide sequence ID" value="NZ_JAGGKG010000012.1"/>
</dbReference>
<feature type="compositionally biased region" description="Basic and acidic residues" evidence="1">
    <location>
        <begin position="54"/>
        <end position="78"/>
    </location>
</feature>
<evidence type="ECO:0000313" key="2">
    <source>
        <dbReference type="EMBL" id="MBP1906010.1"/>
    </source>
</evidence>
<accession>A0ABS4FTZ4</accession>
<evidence type="ECO:0000256" key="1">
    <source>
        <dbReference type="SAM" id="MobiDB-lite"/>
    </source>
</evidence>
<keyword evidence="3" id="KW-1185">Reference proteome</keyword>
<comment type="caution">
    <text evidence="2">The sequence shown here is derived from an EMBL/GenBank/DDBJ whole genome shotgun (WGS) entry which is preliminary data.</text>
</comment>